<dbReference type="CDD" id="cd00082">
    <property type="entry name" value="HisKA"/>
    <property type="match status" value="1"/>
</dbReference>
<dbReference type="InterPro" id="IPR005467">
    <property type="entry name" value="His_kinase_dom"/>
</dbReference>
<proteinExistence type="predicted"/>
<accession>A0ABT1MQJ7</accession>
<keyword evidence="12 15" id="KW-1133">Transmembrane helix</keyword>
<dbReference type="InterPro" id="IPR036097">
    <property type="entry name" value="HisK_dim/P_sf"/>
</dbReference>
<keyword evidence="11 18" id="KW-0067">ATP-binding</keyword>
<evidence type="ECO:0000256" key="9">
    <source>
        <dbReference type="ARBA" id="ARBA00022741"/>
    </source>
</evidence>
<evidence type="ECO:0000256" key="12">
    <source>
        <dbReference type="ARBA" id="ARBA00022989"/>
    </source>
</evidence>
<evidence type="ECO:0000313" key="18">
    <source>
        <dbReference type="EMBL" id="MCQ0969603.1"/>
    </source>
</evidence>
<dbReference type="PROSITE" id="PS50109">
    <property type="entry name" value="HIS_KIN"/>
    <property type="match status" value="1"/>
</dbReference>
<dbReference type="Gene3D" id="3.30.565.10">
    <property type="entry name" value="Histidine kinase-like ATPase, C-terminal domain"/>
    <property type="match status" value="1"/>
</dbReference>
<dbReference type="InterPro" id="IPR003660">
    <property type="entry name" value="HAMP_dom"/>
</dbReference>
<evidence type="ECO:0000256" key="8">
    <source>
        <dbReference type="ARBA" id="ARBA00022692"/>
    </source>
</evidence>
<keyword evidence="8 15" id="KW-0812">Transmembrane</keyword>
<sequence length="468" mass="51048">MADRVRSERLKGTWLRRDGARSDLAKRILPRGIYGRAALILVLPIVTLLLVVSVMFLQRHFEGVTRQMTASMAQEIALVARRIERAEGTETAGLAGESIAAPLGLTLRLPDPDAAEADARKFYDLSGRVVIEELRAEIPQIRAVDLTTDYKRVAITMIGPFGPYSLGFERKRVSASNPHQLLVLMAVTAMLMSGIAIIFLRNQLRPIKRLATAAEEYGRGRVVPYRIGGAAEVRSAGAAFLDMRNRIERSNEQRKLMLSGISHDLRTPLTRLKLGLSMMSPDLPPDEADLVAMESDIAEMTHMVEAFLDFARDEAQDGPPQRLPALPFVRALVGDAQRAGQAVSLSRIEGDETAAATFRPDTLRRAVENLIGNAVRYGSLAEVDAILGARSFVIAVEDDGPGIPEDRRDEAMRPFTRLDPARNRDQVHGGAGLGLSIAADVARAHGGQLRLGRGALLGGLRAEIVLPR</sequence>
<evidence type="ECO:0000256" key="14">
    <source>
        <dbReference type="ARBA" id="ARBA00023136"/>
    </source>
</evidence>
<evidence type="ECO:0000256" key="11">
    <source>
        <dbReference type="ARBA" id="ARBA00022840"/>
    </source>
</evidence>
<dbReference type="EC" id="2.7.13.3" evidence="3"/>
<dbReference type="PROSITE" id="PS50885">
    <property type="entry name" value="HAMP"/>
    <property type="match status" value="1"/>
</dbReference>
<dbReference type="EMBL" id="JAKZEU010000002">
    <property type="protein sequence ID" value="MCQ0969603.1"/>
    <property type="molecule type" value="Genomic_DNA"/>
</dbReference>
<dbReference type="Gene3D" id="1.10.287.130">
    <property type="match status" value="1"/>
</dbReference>
<keyword evidence="6" id="KW-0597">Phosphoprotein</keyword>
<feature type="domain" description="HAMP" evidence="17">
    <location>
        <begin position="201"/>
        <end position="252"/>
    </location>
</feature>
<protein>
    <recommendedName>
        <fullName evidence="3">histidine kinase</fullName>
        <ecNumber evidence="3">2.7.13.3</ecNumber>
    </recommendedName>
</protein>
<evidence type="ECO:0000256" key="3">
    <source>
        <dbReference type="ARBA" id="ARBA00012438"/>
    </source>
</evidence>
<dbReference type="Pfam" id="PF02518">
    <property type="entry name" value="HATPase_c"/>
    <property type="match status" value="1"/>
</dbReference>
<evidence type="ECO:0000313" key="19">
    <source>
        <dbReference type="Proteomes" id="UP001203945"/>
    </source>
</evidence>
<feature type="domain" description="Histidine kinase" evidence="16">
    <location>
        <begin position="260"/>
        <end position="468"/>
    </location>
</feature>
<organism evidence="18 19">
    <name type="scientific">Paracoccus albicereus</name>
    <dbReference type="NCBI Taxonomy" id="2922394"/>
    <lineage>
        <taxon>Bacteria</taxon>
        <taxon>Pseudomonadati</taxon>
        <taxon>Pseudomonadota</taxon>
        <taxon>Alphaproteobacteria</taxon>
        <taxon>Rhodobacterales</taxon>
        <taxon>Paracoccaceae</taxon>
        <taxon>Paracoccus</taxon>
    </lineage>
</organism>
<dbReference type="SMART" id="SM00387">
    <property type="entry name" value="HATPase_c"/>
    <property type="match status" value="1"/>
</dbReference>
<evidence type="ECO:0000256" key="15">
    <source>
        <dbReference type="SAM" id="Phobius"/>
    </source>
</evidence>
<dbReference type="PANTHER" id="PTHR44936">
    <property type="entry name" value="SENSOR PROTEIN CREC"/>
    <property type="match status" value="1"/>
</dbReference>
<dbReference type="SUPFAM" id="SSF55874">
    <property type="entry name" value="ATPase domain of HSP90 chaperone/DNA topoisomerase II/histidine kinase"/>
    <property type="match status" value="1"/>
</dbReference>
<evidence type="ECO:0000256" key="7">
    <source>
        <dbReference type="ARBA" id="ARBA00022679"/>
    </source>
</evidence>
<dbReference type="SMART" id="SM00388">
    <property type="entry name" value="HisKA"/>
    <property type="match status" value="1"/>
</dbReference>
<keyword evidence="10" id="KW-0418">Kinase</keyword>
<evidence type="ECO:0000259" key="17">
    <source>
        <dbReference type="PROSITE" id="PS50885"/>
    </source>
</evidence>
<dbReference type="InterPro" id="IPR003661">
    <property type="entry name" value="HisK_dim/P_dom"/>
</dbReference>
<dbReference type="InterPro" id="IPR036890">
    <property type="entry name" value="HATPase_C_sf"/>
</dbReference>
<evidence type="ECO:0000256" key="13">
    <source>
        <dbReference type="ARBA" id="ARBA00023012"/>
    </source>
</evidence>
<keyword evidence="13" id="KW-0902">Two-component regulatory system</keyword>
<evidence type="ECO:0000259" key="16">
    <source>
        <dbReference type="PROSITE" id="PS50109"/>
    </source>
</evidence>
<evidence type="ECO:0000256" key="4">
    <source>
        <dbReference type="ARBA" id="ARBA00022475"/>
    </source>
</evidence>
<name>A0ABT1MQJ7_9RHOB</name>
<evidence type="ECO:0000256" key="6">
    <source>
        <dbReference type="ARBA" id="ARBA00022553"/>
    </source>
</evidence>
<evidence type="ECO:0000256" key="1">
    <source>
        <dbReference type="ARBA" id="ARBA00000085"/>
    </source>
</evidence>
<feature type="transmembrane region" description="Helical" evidence="15">
    <location>
        <begin position="181"/>
        <end position="200"/>
    </location>
</feature>
<dbReference type="GO" id="GO:0005524">
    <property type="term" value="F:ATP binding"/>
    <property type="evidence" value="ECO:0007669"/>
    <property type="project" value="UniProtKB-KW"/>
</dbReference>
<dbReference type="PRINTS" id="PR00344">
    <property type="entry name" value="BCTRLSENSOR"/>
</dbReference>
<keyword evidence="19" id="KW-1185">Reference proteome</keyword>
<feature type="transmembrane region" description="Helical" evidence="15">
    <location>
        <begin position="33"/>
        <end position="57"/>
    </location>
</feature>
<dbReference type="Proteomes" id="UP001203945">
    <property type="component" value="Unassembled WGS sequence"/>
</dbReference>
<keyword evidence="14 15" id="KW-0472">Membrane</keyword>
<comment type="catalytic activity">
    <reaction evidence="1">
        <text>ATP + protein L-histidine = ADP + protein N-phospho-L-histidine.</text>
        <dbReference type="EC" id="2.7.13.3"/>
    </reaction>
</comment>
<dbReference type="PANTHER" id="PTHR44936:SF5">
    <property type="entry name" value="SENSOR HISTIDINE KINASE ENVZ"/>
    <property type="match status" value="1"/>
</dbReference>
<keyword evidence="9" id="KW-0547">Nucleotide-binding</keyword>
<evidence type="ECO:0000256" key="10">
    <source>
        <dbReference type="ARBA" id="ARBA00022777"/>
    </source>
</evidence>
<keyword evidence="7" id="KW-0808">Transferase</keyword>
<dbReference type="InterPro" id="IPR004358">
    <property type="entry name" value="Sig_transdc_His_kin-like_C"/>
</dbReference>
<dbReference type="InterPro" id="IPR050980">
    <property type="entry name" value="2C_sensor_his_kinase"/>
</dbReference>
<gene>
    <name evidence="18" type="ORF">MLD63_04060</name>
</gene>
<keyword evidence="5" id="KW-0997">Cell inner membrane</keyword>
<dbReference type="SUPFAM" id="SSF47384">
    <property type="entry name" value="Homodimeric domain of signal transducing histidine kinase"/>
    <property type="match status" value="1"/>
</dbReference>
<keyword evidence="4" id="KW-1003">Cell membrane</keyword>
<reference evidence="18 19" key="1">
    <citation type="submission" date="2022-03" db="EMBL/GenBank/DDBJ databases">
        <authorList>
            <person name="He Y."/>
        </authorList>
    </citation>
    <scope>NUCLEOTIDE SEQUENCE [LARGE SCALE GENOMIC DNA]</scope>
    <source>
        <strain evidence="18 19">TK19116</strain>
    </source>
</reference>
<dbReference type="InterPro" id="IPR003594">
    <property type="entry name" value="HATPase_dom"/>
</dbReference>
<comment type="caution">
    <text evidence="18">The sequence shown here is derived from an EMBL/GenBank/DDBJ whole genome shotgun (WGS) entry which is preliminary data.</text>
</comment>
<dbReference type="RefSeq" id="WP_255328607.1">
    <property type="nucleotide sequence ID" value="NZ_JAKZEU010000002.1"/>
</dbReference>
<dbReference type="Pfam" id="PF00512">
    <property type="entry name" value="HisKA"/>
    <property type="match status" value="1"/>
</dbReference>
<evidence type="ECO:0000256" key="5">
    <source>
        <dbReference type="ARBA" id="ARBA00022519"/>
    </source>
</evidence>
<evidence type="ECO:0000256" key="2">
    <source>
        <dbReference type="ARBA" id="ARBA00004429"/>
    </source>
</evidence>
<comment type="subcellular location">
    <subcellularLocation>
        <location evidence="2">Cell inner membrane</location>
        <topology evidence="2">Multi-pass membrane protein</topology>
    </subcellularLocation>
</comment>